<sequence>MSKRQFPFAADRSNCGLHCWARDALFLGRLLRIPPNPMSPADEEKTAFITHMVSIAIKSCHWTQKRWRHLSETDDKDLQTSGRPHSRVLANSWDLWSAKGDRGQPGSSQGSHRNTTPRSKKELQRLTGKLVALGRFIARFTDELRPFFLAIRKAGANGWTDSCQSALKKLNIAS</sequence>
<feature type="region of interest" description="Disordered" evidence="1">
    <location>
        <begin position="100"/>
        <end position="123"/>
    </location>
</feature>
<organism evidence="2 3">
    <name type="scientific">Vitis vinifera</name>
    <name type="common">Grape</name>
    <dbReference type="NCBI Taxonomy" id="29760"/>
    <lineage>
        <taxon>Eukaryota</taxon>
        <taxon>Viridiplantae</taxon>
        <taxon>Streptophyta</taxon>
        <taxon>Embryophyta</taxon>
        <taxon>Tracheophyta</taxon>
        <taxon>Spermatophyta</taxon>
        <taxon>Magnoliopsida</taxon>
        <taxon>eudicotyledons</taxon>
        <taxon>Gunneridae</taxon>
        <taxon>Pentapetalae</taxon>
        <taxon>rosids</taxon>
        <taxon>Vitales</taxon>
        <taxon>Vitaceae</taxon>
        <taxon>Viteae</taxon>
        <taxon>Vitis</taxon>
    </lineage>
</organism>
<comment type="caution">
    <text evidence="2">The sequence shown here is derived from an EMBL/GenBank/DDBJ whole genome shotgun (WGS) entry which is preliminary data.</text>
</comment>
<reference evidence="2 3" key="1">
    <citation type="journal article" date="2018" name="PLoS Genet.">
        <title>Population sequencing reveals clonal diversity and ancestral inbreeding in the grapevine cultivar Chardonnay.</title>
        <authorList>
            <person name="Roach M.J."/>
            <person name="Johnson D.L."/>
            <person name="Bohlmann J."/>
            <person name="van Vuuren H.J."/>
            <person name="Jones S.J."/>
            <person name="Pretorius I.S."/>
            <person name="Schmidt S.A."/>
            <person name="Borneman A.R."/>
        </authorList>
    </citation>
    <scope>NUCLEOTIDE SEQUENCE [LARGE SCALE GENOMIC DNA]</scope>
    <source>
        <strain evidence="3">cv. Chardonnay</strain>
        <tissue evidence="2">Leaf</tissue>
    </source>
</reference>
<proteinExistence type="predicted"/>
<evidence type="ECO:0000313" key="3">
    <source>
        <dbReference type="Proteomes" id="UP000288805"/>
    </source>
</evidence>
<feature type="compositionally biased region" description="Polar residues" evidence="1">
    <location>
        <begin position="105"/>
        <end position="117"/>
    </location>
</feature>
<dbReference type="Gene3D" id="3.30.70.270">
    <property type="match status" value="1"/>
</dbReference>
<name>A0A438JNF4_VITVI</name>
<dbReference type="SUPFAM" id="SSF56672">
    <property type="entry name" value="DNA/RNA polymerases"/>
    <property type="match status" value="1"/>
</dbReference>
<dbReference type="EMBL" id="QGNW01000034">
    <property type="protein sequence ID" value="RVX10498.1"/>
    <property type="molecule type" value="Genomic_DNA"/>
</dbReference>
<evidence type="ECO:0000313" key="2">
    <source>
        <dbReference type="EMBL" id="RVX10498.1"/>
    </source>
</evidence>
<accession>A0A438JNF4</accession>
<dbReference type="AlphaFoldDB" id="A0A438JNF4"/>
<dbReference type="Proteomes" id="UP000288805">
    <property type="component" value="Unassembled WGS sequence"/>
</dbReference>
<gene>
    <name evidence="2" type="ORF">CK203_016866</name>
</gene>
<protein>
    <submittedName>
        <fullName evidence="2">Uncharacterized protein</fullName>
    </submittedName>
</protein>
<dbReference type="InterPro" id="IPR043502">
    <property type="entry name" value="DNA/RNA_pol_sf"/>
</dbReference>
<dbReference type="InterPro" id="IPR043128">
    <property type="entry name" value="Rev_trsase/Diguanyl_cyclase"/>
</dbReference>
<evidence type="ECO:0000256" key="1">
    <source>
        <dbReference type="SAM" id="MobiDB-lite"/>
    </source>
</evidence>